<dbReference type="PANTHER" id="PTHR13678:SF9">
    <property type="entry name" value="VACUOLAR PROTEIN SORTING-ASSOCIATED PROTEIN 37B"/>
    <property type="match status" value="1"/>
</dbReference>
<feature type="compositionally biased region" description="Polar residues" evidence="9">
    <location>
        <begin position="186"/>
        <end position="196"/>
    </location>
</feature>
<protein>
    <submittedName>
        <fullName evidence="12">VPS37B subunit of ESCRT-I a</fullName>
    </submittedName>
    <submittedName>
        <fullName evidence="11">Vacuolar protein sorting-associated protein 37B</fullName>
    </submittedName>
</protein>
<evidence type="ECO:0000256" key="8">
    <source>
        <dbReference type="PROSITE-ProRule" id="PRU00646"/>
    </source>
</evidence>
<dbReference type="InterPro" id="IPR009851">
    <property type="entry name" value="Mod_r"/>
</dbReference>
<dbReference type="STRING" id="7868.ENSCMIP00000012555"/>
<organism evidence="11">
    <name type="scientific">Callorhinchus milii</name>
    <name type="common">Ghost shark</name>
    <dbReference type="NCBI Taxonomy" id="7868"/>
    <lineage>
        <taxon>Eukaryota</taxon>
        <taxon>Metazoa</taxon>
        <taxon>Chordata</taxon>
        <taxon>Craniata</taxon>
        <taxon>Vertebrata</taxon>
        <taxon>Chondrichthyes</taxon>
        <taxon>Holocephali</taxon>
        <taxon>Chimaeriformes</taxon>
        <taxon>Callorhinchidae</taxon>
        <taxon>Callorhinchus</taxon>
    </lineage>
</organism>
<dbReference type="FunFam" id="1.10.287.660:FF:000003">
    <property type="entry name" value="vacuolar protein sorting-associated protein 37B"/>
    <property type="match status" value="1"/>
</dbReference>
<dbReference type="GO" id="GO:0043162">
    <property type="term" value="P:ubiquitin-dependent protein catabolic process via the multivesicular body sorting pathway"/>
    <property type="evidence" value="ECO:0007669"/>
    <property type="project" value="TreeGrafter"/>
</dbReference>
<dbReference type="PANTHER" id="PTHR13678">
    <property type="entry name" value="VACUOLAR PROTEIN SORTING-ASSOCIATED PROTEIN 37"/>
    <property type="match status" value="1"/>
</dbReference>
<dbReference type="AlphaFoldDB" id="V9L7H7"/>
<reference evidence="13" key="2">
    <citation type="journal article" date="2007" name="PLoS Biol.">
        <title>Survey sequencing and comparative analysis of the elephant shark (Callorhinchus milii) genome.</title>
        <authorList>
            <person name="Venkatesh B."/>
            <person name="Kirkness E.F."/>
            <person name="Loh Y.H."/>
            <person name="Halpern A.L."/>
            <person name="Lee A.P."/>
            <person name="Johnson J."/>
            <person name="Dandona N."/>
            <person name="Viswanathan L.D."/>
            <person name="Tay A."/>
            <person name="Venter J.C."/>
            <person name="Strausberg R.L."/>
            <person name="Brenner S."/>
        </authorList>
    </citation>
    <scope>NUCLEOTIDE SEQUENCE [LARGE SCALE GENOMIC DNA]</scope>
</reference>
<dbReference type="Proteomes" id="UP000314986">
    <property type="component" value="Unassembled WGS sequence"/>
</dbReference>
<accession>V9L7H7</accession>
<evidence type="ECO:0000256" key="3">
    <source>
        <dbReference type="ARBA" id="ARBA00022448"/>
    </source>
</evidence>
<evidence type="ECO:0000256" key="5">
    <source>
        <dbReference type="ARBA" id="ARBA00022927"/>
    </source>
</evidence>
<keyword evidence="13" id="KW-1185">Reference proteome</keyword>
<evidence type="ECO:0000256" key="4">
    <source>
        <dbReference type="ARBA" id="ARBA00022753"/>
    </source>
</evidence>
<comment type="function">
    <text evidence="7">Component of the ESCRT-I complex, a regulator of vesicular trafficking process. Required for the sorting of endocytic ubiquitinated cargos into multivesicular bodies. May be involved in cell growth and differentiation.</text>
</comment>
<evidence type="ECO:0000256" key="7">
    <source>
        <dbReference type="ARBA" id="ARBA00025010"/>
    </source>
</evidence>
<dbReference type="GO" id="GO:0036258">
    <property type="term" value="P:multivesicular body assembly"/>
    <property type="evidence" value="ECO:0007669"/>
    <property type="project" value="UniProtKB-ARBA"/>
</dbReference>
<dbReference type="RefSeq" id="XP_007900396.1">
    <property type="nucleotide sequence ID" value="XM_007902205.2"/>
</dbReference>
<dbReference type="GeneID" id="103184284"/>
<dbReference type="GO" id="GO:0006623">
    <property type="term" value="P:protein targeting to vacuole"/>
    <property type="evidence" value="ECO:0007669"/>
    <property type="project" value="TreeGrafter"/>
</dbReference>
<dbReference type="Gene3D" id="1.10.287.660">
    <property type="entry name" value="Helix hairpin bin"/>
    <property type="match status" value="1"/>
</dbReference>
<name>V9L7H7_CALMI</name>
<evidence type="ECO:0000256" key="9">
    <source>
        <dbReference type="SAM" id="MobiDB-lite"/>
    </source>
</evidence>
<dbReference type="SUPFAM" id="SSF140111">
    <property type="entry name" value="Endosomal sorting complex assembly domain"/>
    <property type="match status" value="1"/>
</dbReference>
<feature type="domain" description="VPS37 C-terminal" evidence="10">
    <location>
        <begin position="84"/>
        <end position="173"/>
    </location>
</feature>
<keyword evidence="3 8" id="KW-0813">Transport</keyword>
<reference evidence="11 13" key="3">
    <citation type="journal article" date="2014" name="Nature">
        <title>Elephant shark genome provides unique insights into gnathostome evolution.</title>
        <authorList>
            <consortium name="International Elephant Shark Genome Sequencing Consortium"/>
            <person name="Venkatesh B."/>
            <person name="Lee A.P."/>
            <person name="Ravi V."/>
            <person name="Maurya A.K."/>
            <person name="Lian M.M."/>
            <person name="Swann J.B."/>
            <person name="Ohta Y."/>
            <person name="Flajnik M.F."/>
            <person name="Sutoh Y."/>
            <person name="Kasahara M."/>
            <person name="Hoon S."/>
            <person name="Gangu V."/>
            <person name="Roy S.W."/>
            <person name="Irimia M."/>
            <person name="Korzh V."/>
            <person name="Kondrychyn I."/>
            <person name="Lim Z.W."/>
            <person name="Tay B.H."/>
            <person name="Tohari S."/>
            <person name="Kong K.W."/>
            <person name="Ho S."/>
            <person name="Lorente-Galdos B."/>
            <person name="Quilez J."/>
            <person name="Marques-Bonet T."/>
            <person name="Raney B.J."/>
            <person name="Ingham P.W."/>
            <person name="Tay A."/>
            <person name="Hillier L.W."/>
            <person name="Minx P."/>
            <person name="Boehm T."/>
            <person name="Wilson R.K."/>
            <person name="Brenner S."/>
            <person name="Warren W.C."/>
        </authorList>
    </citation>
    <scope>NUCLEOTIDE SEQUENCE</scope>
    <source>
        <tissue evidence="11">Spleen</tissue>
    </source>
</reference>
<feature type="region of interest" description="Disordered" evidence="9">
    <location>
        <begin position="166"/>
        <end position="286"/>
    </location>
</feature>
<dbReference type="InterPro" id="IPR029012">
    <property type="entry name" value="Helix_hairpin_bin_sf"/>
</dbReference>
<dbReference type="GO" id="GO:0000813">
    <property type="term" value="C:ESCRT I complex"/>
    <property type="evidence" value="ECO:0007669"/>
    <property type="project" value="TreeGrafter"/>
</dbReference>
<dbReference type="OrthoDB" id="10004364at2759"/>
<dbReference type="GO" id="GO:0031902">
    <property type="term" value="C:late endosome membrane"/>
    <property type="evidence" value="ECO:0007669"/>
    <property type="project" value="UniProtKB-SubCell"/>
</dbReference>
<dbReference type="EMBL" id="JW874794">
    <property type="protein sequence ID" value="AFP07311.1"/>
    <property type="molecule type" value="mRNA"/>
</dbReference>
<dbReference type="KEGG" id="cmk:103184284"/>
<evidence type="ECO:0000313" key="12">
    <source>
        <dbReference type="Ensembl" id="ENSCMIP00000012555.1"/>
    </source>
</evidence>
<proteinExistence type="evidence at transcript level"/>
<dbReference type="GO" id="GO:0039702">
    <property type="term" value="P:viral budding via host ESCRT complex"/>
    <property type="evidence" value="ECO:0007669"/>
    <property type="project" value="UniProtKB-ARBA"/>
</dbReference>
<keyword evidence="5 8" id="KW-0653">Protein transport</keyword>
<dbReference type="Pfam" id="PF07200">
    <property type="entry name" value="Mod_r"/>
    <property type="match status" value="1"/>
</dbReference>
<evidence type="ECO:0000313" key="11">
    <source>
        <dbReference type="EMBL" id="AFP07311.1"/>
    </source>
</evidence>
<feature type="compositionally biased region" description="Pro residues" evidence="9">
    <location>
        <begin position="198"/>
        <end position="211"/>
    </location>
</feature>
<evidence type="ECO:0000313" key="13">
    <source>
        <dbReference type="Proteomes" id="UP000314986"/>
    </source>
</evidence>
<keyword evidence="6" id="KW-0472">Membrane</keyword>
<dbReference type="Ensembl" id="ENSCMIT00000012843.1">
    <property type="protein sequence ID" value="ENSCMIP00000012555.1"/>
    <property type="gene ID" value="ENSCMIG00000006369.1"/>
</dbReference>
<dbReference type="OMA" id="KFSAYTM"/>
<dbReference type="GeneTree" id="ENSGT00950000183012"/>
<reference evidence="13" key="1">
    <citation type="journal article" date="2006" name="Science">
        <title>Ancient noncoding elements conserved in the human genome.</title>
        <authorList>
            <person name="Venkatesh B."/>
            <person name="Kirkness E.F."/>
            <person name="Loh Y.H."/>
            <person name="Halpern A.L."/>
            <person name="Lee A.P."/>
            <person name="Johnson J."/>
            <person name="Dandona N."/>
            <person name="Viswanathan L.D."/>
            <person name="Tay A."/>
            <person name="Venter J.C."/>
            <person name="Strausberg R.L."/>
            <person name="Brenner S."/>
        </authorList>
    </citation>
    <scope>NUCLEOTIDE SEQUENCE [LARGE SCALE GENOMIC DNA]</scope>
</reference>
<reference evidence="12" key="4">
    <citation type="submission" date="2025-05" db="UniProtKB">
        <authorList>
            <consortium name="Ensembl"/>
        </authorList>
    </citation>
    <scope>IDENTIFICATION</scope>
</reference>
<gene>
    <name evidence="12" type="primary">LOC103184284</name>
</gene>
<comment type="similarity">
    <text evidence="2">Belongs to the VPS37 family.</text>
</comment>
<keyword evidence="4" id="KW-0967">Endosome</keyword>
<evidence type="ECO:0000256" key="2">
    <source>
        <dbReference type="ARBA" id="ARBA00007617"/>
    </source>
</evidence>
<dbReference type="GO" id="GO:0006612">
    <property type="term" value="P:protein targeting to membrane"/>
    <property type="evidence" value="ECO:0007669"/>
    <property type="project" value="TreeGrafter"/>
</dbReference>
<feature type="compositionally biased region" description="Pro residues" evidence="9">
    <location>
        <begin position="236"/>
        <end position="245"/>
    </location>
</feature>
<evidence type="ECO:0000256" key="1">
    <source>
        <dbReference type="ARBA" id="ARBA00004633"/>
    </source>
</evidence>
<comment type="subcellular location">
    <subcellularLocation>
        <location evidence="1">Late endosome membrane</location>
        <topology evidence="1">Peripheral membrane protein</topology>
    </subcellularLocation>
</comment>
<evidence type="ECO:0000256" key="6">
    <source>
        <dbReference type="ARBA" id="ARBA00023136"/>
    </source>
</evidence>
<dbReference type="InterPro" id="IPR037202">
    <property type="entry name" value="ESCRT_assembly_dom"/>
</dbReference>
<sequence>MALVDAGKLSALSVAQLHQLLADEEQLKKMAEEIMVEAPDVQSTKDMSLASNRSLAEQNLQYDPKLNQLKLQLISKYQELQTVFEAYQMRKSKLDSKSSCSSIDTLLALLQTEGAKIEEETENMAKTFLDGEIPLDTFIDEYQSKRKLAHQRRVKIEKLQEMVLKGQRPAQPHVAQLHWQPDPAPASQTPNPTTDPTFPIPAPRRVLPPPSLSQGFAYPNPFMGLPPGPSHATPYPASPFPPIPPRSGTAAPTPIPQPGYPQQYRLPYAPPPVPQKSAPQAGFILQ</sequence>
<dbReference type="GO" id="GO:0048306">
    <property type="term" value="F:calcium-dependent protein binding"/>
    <property type="evidence" value="ECO:0007669"/>
    <property type="project" value="UniProtKB-ARBA"/>
</dbReference>
<evidence type="ECO:0000259" key="10">
    <source>
        <dbReference type="PROSITE" id="PS51314"/>
    </source>
</evidence>
<dbReference type="PROSITE" id="PS51314">
    <property type="entry name" value="VPS37_C"/>
    <property type="match status" value="1"/>
</dbReference>